<evidence type="ECO:0000256" key="4">
    <source>
        <dbReference type="ARBA" id="ARBA00022722"/>
    </source>
</evidence>
<evidence type="ECO:0000256" key="3">
    <source>
        <dbReference type="ARBA" id="ARBA00006958"/>
    </source>
</evidence>
<reference evidence="9" key="1">
    <citation type="submission" date="2022-03" db="EMBL/GenBank/DDBJ databases">
        <authorList>
            <person name="Tunstrom K."/>
        </authorList>
    </citation>
    <scope>NUCLEOTIDE SEQUENCE</scope>
</reference>
<keyword evidence="5" id="KW-0479">Metal-binding</keyword>
<proteinExistence type="inferred from homology"/>
<dbReference type="InterPro" id="IPR045249">
    <property type="entry name" value="HARBI1-like"/>
</dbReference>
<evidence type="ECO:0000259" key="8">
    <source>
        <dbReference type="Pfam" id="PF13359"/>
    </source>
</evidence>
<dbReference type="GO" id="GO:0046872">
    <property type="term" value="F:metal ion binding"/>
    <property type="evidence" value="ECO:0007669"/>
    <property type="project" value="UniProtKB-KW"/>
</dbReference>
<dbReference type="AlphaFoldDB" id="A0AAU9TP76"/>
<name>A0AAU9TP76_EUPED</name>
<evidence type="ECO:0000256" key="5">
    <source>
        <dbReference type="ARBA" id="ARBA00022723"/>
    </source>
</evidence>
<organism evidence="9 10">
    <name type="scientific">Euphydryas editha</name>
    <name type="common">Edith's checkerspot</name>
    <dbReference type="NCBI Taxonomy" id="104508"/>
    <lineage>
        <taxon>Eukaryota</taxon>
        <taxon>Metazoa</taxon>
        <taxon>Ecdysozoa</taxon>
        <taxon>Arthropoda</taxon>
        <taxon>Hexapoda</taxon>
        <taxon>Insecta</taxon>
        <taxon>Pterygota</taxon>
        <taxon>Neoptera</taxon>
        <taxon>Endopterygota</taxon>
        <taxon>Lepidoptera</taxon>
        <taxon>Glossata</taxon>
        <taxon>Ditrysia</taxon>
        <taxon>Papilionoidea</taxon>
        <taxon>Nymphalidae</taxon>
        <taxon>Nymphalinae</taxon>
        <taxon>Euphydryas</taxon>
    </lineage>
</organism>
<comment type="subcellular location">
    <subcellularLocation>
        <location evidence="2">Nucleus</location>
    </subcellularLocation>
</comment>
<dbReference type="PANTHER" id="PTHR22930">
    <property type="match status" value="1"/>
</dbReference>
<gene>
    <name evidence="9" type="ORF">EEDITHA_LOCUS4663</name>
</gene>
<evidence type="ECO:0000256" key="6">
    <source>
        <dbReference type="ARBA" id="ARBA00022801"/>
    </source>
</evidence>
<keyword evidence="7" id="KW-0539">Nucleus</keyword>
<dbReference type="InterPro" id="IPR027806">
    <property type="entry name" value="HARBI1_dom"/>
</dbReference>
<dbReference type="PANTHER" id="PTHR22930:SF269">
    <property type="entry name" value="NUCLEASE HARBI1-LIKE PROTEIN"/>
    <property type="match status" value="1"/>
</dbReference>
<evidence type="ECO:0000256" key="7">
    <source>
        <dbReference type="ARBA" id="ARBA00023242"/>
    </source>
</evidence>
<comment type="caution">
    <text evidence="9">The sequence shown here is derived from an EMBL/GenBank/DDBJ whole genome shotgun (WGS) entry which is preliminary data.</text>
</comment>
<keyword evidence="10" id="KW-1185">Reference proteome</keyword>
<evidence type="ECO:0000256" key="2">
    <source>
        <dbReference type="ARBA" id="ARBA00004123"/>
    </source>
</evidence>
<accession>A0AAU9TP76</accession>
<keyword evidence="6" id="KW-0378">Hydrolase</keyword>
<dbReference type="GO" id="GO:0016787">
    <property type="term" value="F:hydrolase activity"/>
    <property type="evidence" value="ECO:0007669"/>
    <property type="project" value="UniProtKB-KW"/>
</dbReference>
<keyword evidence="4" id="KW-0540">Nuclease</keyword>
<comment type="similarity">
    <text evidence="3">Belongs to the HARBI1 family.</text>
</comment>
<comment type="cofactor">
    <cofactor evidence="1">
        <name>a divalent metal cation</name>
        <dbReference type="ChEBI" id="CHEBI:60240"/>
    </cofactor>
</comment>
<sequence>MPTPTEETWRKNELGYRNDMKYPNCVGTIDGKHVYLKCPPNSGTAFYCYKKRFSLILLGVVDPNYMFTVIDVGGYGKDSDNTIFENSTFYREYILGKEILPPKPLPGFNDPMPHVLLGDEGFAVEKYIMRPYDKRSAMRNEDMKTYNSYHNRARRISENAFGILVQKWRIFHTPIDCEINTACSLVKSACCLHNFLRSKNIVTQSECHTFDTSTISLSAVTPLGPNIRRSNTEAFRIREQFKTYFNVT</sequence>
<dbReference type="Pfam" id="PF13359">
    <property type="entry name" value="DDE_Tnp_4"/>
    <property type="match status" value="1"/>
</dbReference>
<evidence type="ECO:0000313" key="9">
    <source>
        <dbReference type="EMBL" id="CAH2088508.1"/>
    </source>
</evidence>
<protein>
    <recommendedName>
        <fullName evidence="8">DDE Tnp4 domain-containing protein</fullName>
    </recommendedName>
</protein>
<dbReference type="Proteomes" id="UP001153954">
    <property type="component" value="Unassembled WGS sequence"/>
</dbReference>
<dbReference type="GO" id="GO:0004518">
    <property type="term" value="F:nuclease activity"/>
    <property type="evidence" value="ECO:0007669"/>
    <property type="project" value="UniProtKB-KW"/>
</dbReference>
<evidence type="ECO:0000313" key="10">
    <source>
        <dbReference type="Proteomes" id="UP001153954"/>
    </source>
</evidence>
<dbReference type="EMBL" id="CAKOGL010000007">
    <property type="protein sequence ID" value="CAH2088508.1"/>
    <property type="molecule type" value="Genomic_DNA"/>
</dbReference>
<feature type="domain" description="DDE Tnp4" evidence="8">
    <location>
        <begin position="29"/>
        <end position="194"/>
    </location>
</feature>
<dbReference type="GO" id="GO:0005634">
    <property type="term" value="C:nucleus"/>
    <property type="evidence" value="ECO:0007669"/>
    <property type="project" value="UniProtKB-SubCell"/>
</dbReference>
<evidence type="ECO:0000256" key="1">
    <source>
        <dbReference type="ARBA" id="ARBA00001968"/>
    </source>
</evidence>